<protein>
    <submittedName>
        <fullName evidence="1">Uncharacterized protein</fullName>
    </submittedName>
</protein>
<reference evidence="1 2" key="1">
    <citation type="submission" date="2020-04" db="EMBL/GenBank/DDBJ databases">
        <title>Novosphingobium sp. TW-4 isolated from soil.</title>
        <authorList>
            <person name="Dahal R.H."/>
            <person name="Chaudhary D.K."/>
        </authorList>
    </citation>
    <scope>NUCLEOTIDE SEQUENCE [LARGE SCALE GENOMIC DNA]</scope>
    <source>
        <strain evidence="1 2">TW-4</strain>
    </source>
</reference>
<comment type="caution">
    <text evidence="1">The sequence shown here is derived from an EMBL/GenBank/DDBJ whole genome shotgun (WGS) entry which is preliminary data.</text>
</comment>
<proteinExistence type="predicted"/>
<evidence type="ECO:0000313" key="1">
    <source>
        <dbReference type="EMBL" id="NML93774.1"/>
    </source>
</evidence>
<name>A0A7Y0GAC1_9SPHN</name>
<keyword evidence="2" id="KW-1185">Reference proteome</keyword>
<dbReference type="Proteomes" id="UP000583556">
    <property type="component" value="Unassembled WGS sequence"/>
</dbReference>
<evidence type="ECO:0000313" key="2">
    <source>
        <dbReference type="Proteomes" id="UP000583556"/>
    </source>
</evidence>
<dbReference type="AlphaFoldDB" id="A0A7Y0GAC1"/>
<gene>
    <name evidence="1" type="ORF">HHL27_08855</name>
</gene>
<dbReference type="RefSeq" id="WP_169493039.1">
    <property type="nucleotide sequence ID" value="NZ_JABBGM010000003.1"/>
</dbReference>
<organism evidence="1 2">
    <name type="scientific">Novosphingobium olei</name>
    <dbReference type="NCBI Taxonomy" id="2728851"/>
    <lineage>
        <taxon>Bacteria</taxon>
        <taxon>Pseudomonadati</taxon>
        <taxon>Pseudomonadota</taxon>
        <taxon>Alphaproteobacteria</taxon>
        <taxon>Sphingomonadales</taxon>
        <taxon>Sphingomonadaceae</taxon>
        <taxon>Novosphingobium</taxon>
    </lineage>
</organism>
<sequence length="114" mass="13114">MWYLSPEALTIIAGITAKPPVEQHSHTYAITVDRWNEFTGPQWERLKNHWHAVWDRSSWSERDALLSSSPEDVLGALWGDPNGNEHFRTHRDLSAAWERIRRDVAGALDRRAAA</sequence>
<dbReference type="EMBL" id="JABBGM010000003">
    <property type="protein sequence ID" value="NML93774.1"/>
    <property type="molecule type" value="Genomic_DNA"/>
</dbReference>
<accession>A0A7Y0GAC1</accession>